<gene>
    <name evidence="2" type="ORF">J0695_31175</name>
</gene>
<feature type="domain" description="A-factor biosynthesis hotdog" evidence="1">
    <location>
        <begin position="21"/>
        <end position="150"/>
    </location>
</feature>
<dbReference type="NCBIfam" id="NF041195">
    <property type="entry name" value="ScbA_BarX_GamBu"/>
    <property type="match status" value="1"/>
</dbReference>
<comment type="caution">
    <text evidence="2">The sequence shown here is derived from an EMBL/GenBank/DDBJ whole genome shotgun (WGS) entry which is preliminary data.</text>
</comment>
<keyword evidence="3" id="KW-1185">Reference proteome</keyword>
<dbReference type="Pfam" id="PF03756">
    <property type="entry name" value="AfsA"/>
    <property type="match status" value="2"/>
</dbReference>
<proteinExistence type="predicted"/>
<sequence length="319" mass="34600">MGGTLIPAGTIGYETTVPRALVHRTAVSEVFLTGWRRTGGDSFLCAAQWPRGHSLYGAEDGTFDPLIIVESTRQAGILLAHVGYEVPLGHSFLMQRLSWRSTAPVIHDAGPAELLIHVEIKEIRRRARGVDGMEVHAEFTLGGRLFAQSVGWLRCVAPGVYPRVRWGGARMRSVGPPPHVTGEQPGMVGRELARDVVVGRPDRDGVRRLRVPLGHPVLFDHPLDHVPGMLAFEAMRQAAVARLGNDAVLPVSGDAEFPRFLEIDEECLIDARTVAAAEPGLAPSRVELTLAQGGVTAIRGWLELAPRAVVRERGSLETV</sequence>
<name>A0A939FCP9_9ACTN</name>
<evidence type="ECO:0000313" key="2">
    <source>
        <dbReference type="EMBL" id="MBO0516202.1"/>
    </source>
</evidence>
<organism evidence="2 3">
    <name type="scientific">Streptomyces beijiangensis</name>
    <dbReference type="NCBI Taxonomy" id="163361"/>
    <lineage>
        <taxon>Bacteria</taxon>
        <taxon>Bacillati</taxon>
        <taxon>Actinomycetota</taxon>
        <taxon>Actinomycetes</taxon>
        <taxon>Kitasatosporales</taxon>
        <taxon>Streptomycetaceae</taxon>
        <taxon>Streptomyces</taxon>
    </lineage>
</organism>
<dbReference type="GO" id="GO:0016740">
    <property type="term" value="F:transferase activity"/>
    <property type="evidence" value="ECO:0007669"/>
    <property type="project" value="InterPro"/>
</dbReference>
<dbReference type="AlphaFoldDB" id="A0A939FCP9"/>
<evidence type="ECO:0000313" key="3">
    <source>
        <dbReference type="Proteomes" id="UP000664167"/>
    </source>
</evidence>
<accession>A0A939FCP9</accession>
<dbReference type="InterPro" id="IPR005509">
    <property type="entry name" value="AfsA_hotdog_dom"/>
</dbReference>
<evidence type="ECO:0000259" key="1">
    <source>
        <dbReference type="Pfam" id="PF03756"/>
    </source>
</evidence>
<dbReference type="InterPro" id="IPR047757">
    <property type="entry name" value="AfsA-like"/>
</dbReference>
<dbReference type="EMBL" id="JAFLRJ010000369">
    <property type="protein sequence ID" value="MBO0516202.1"/>
    <property type="molecule type" value="Genomic_DNA"/>
</dbReference>
<protein>
    <recommendedName>
        <fullName evidence="1">A-factor biosynthesis hotdog domain-containing protein</fullName>
    </recommendedName>
</protein>
<dbReference type="RefSeq" id="WP_206967733.1">
    <property type="nucleotide sequence ID" value="NZ_JAFLRJ010000369.1"/>
</dbReference>
<dbReference type="Proteomes" id="UP000664167">
    <property type="component" value="Unassembled WGS sequence"/>
</dbReference>
<reference evidence="2" key="1">
    <citation type="submission" date="2021-03" db="EMBL/GenBank/DDBJ databases">
        <title>Streptomyces poriferae sp. nov., a novel marine sponge-derived Actinobacteria species with anti-MRSA activity.</title>
        <authorList>
            <person name="Sandoval-Powers M."/>
            <person name="Kralova S."/>
            <person name="Nguyen G.-S."/>
            <person name="Fawwal D."/>
            <person name="Degnes K."/>
            <person name="Klinkenberg G."/>
            <person name="Sletta H."/>
            <person name="Wentzel A."/>
            <person name="Liles M.R."/>
        </authorList>
    </citation>
    <scope>NUCLEOTIDE SEQUENCE</scope>
    <source>
        <strain evidence="2">DSM 41794</strain>
    </source>
</reference>
<feature type="domain" description="A-factor biosynthesis hotdog" evidence="1">
    <location>
        <begin position="187"/>
        <end position="300"/>
    </location>
</feature>